<sequence>MSEQILEQLFDSPLKVKLLKLFLRNPNQGFTFKEAAKKIKGDSRSSRRQIEKLKSINFLTSKYRAKKIIYSINPRFVFYNELRTLVLKSSPASKEKIMRRLKGLGRIKLAIISGVFINAENPRVDLLVVGDNLKKKRLDNFLKDLEAEVGKEIDYVILTTENFKYRYDMFDRFIRDVLEKPHEKLINKLRI</sequence>
<evidence type="ECO:0000313" key="2">
    <source>
        <dbReference type="Proteomes" id="UP000176974"/>
    </source>
</evidence>
<gene>
    <name evidence="1" type="ORF">A2815_01435</name>
</gene>
<reference evidence="1 2" key="1">
    <citation type="journal article" date="2016" name="Nat. Commun.">
        <title>Thousands of microbial genomes shed light on interconnected biogeochemical processes in an aquifer system.</title>
        <authorList>
            <person name="Anantharaman K."/>
            <person name="Brown C.T."/>
            <person name="Hug L.A."/>
            <person name="Sharon I."/>
            <person name="Castelle C.J."/>
            <person name="Probst A.J."/>
            <person name="Thomas B.C."/>
            <person name="Singh A."/>
            <person name="Wilkins M.J."/>
            <person name="Karaoz U."/>
            <person name="Brodie E.L."/>
            <person name="Williams K.H."/>
            <person name="Hubbard S.S."/>
            <person name="Banfield J.F."/>
        </authorList>
    </citation>
    <scope>NUCLEOTIDE SEQUENCE [LARGE SCALE GENOMIC DNA]</scope>
</reference>
<accession>A0A1G2FCG8</accession>
<evidence type="ECO:0000313" key="1">
    <source>
        <dbReference type="EMBL" id="OGZ35775.1"/>
    </source>
</evidence>
<evidence type="ECO:0008006" key="3">
    <source>
        <dbReference type="Google" id="ProtNLM"/>
    </source>
</evidence>
<dbReference type="AlphaFoldDB" id="A0A1G2FCG8"/>
<protein>
    <recommendedName>
        <fullName evidence="3">HTH arsR-type domain-containing protein</fullName>
    </recommendedName>
</protein>
<dbReference type="Proteomes" id="UP000176974">
    <property type="component" value="Unassembled WGS sequence"/>
</dbReference>
<dbReference type="EMBL" id="MHMY01000007">
    <property type="protein sequence ID" value="OGZ35775.1"/>
    <property type="molecule type" value="Genomic_DNA"/>
</dbReference>
<proteinExistence type="predicted"/>
<organism evidence="1 2">
    <name type="scientific">Candidatus Portnoybacteria bacterium RIFCSPHIGHO2_01_FULL_40_12b</name>
    <dbReference type="NCBI Taxonomy" id="1801994"/>
    <lineage>
        <taxon>Bacteria</taxon>
        <taxon>Candidatus Portnoyibacteriota</taxon>
    </lineage>
</organism>
<name>A0A1G2FCG8_9BACT</name>
<comment type="caution">
    <text evidence="1">The sequence shown here is derived from an EMBL/GenBank/DDBJ whole genome shotgun (WGS) entry which is preliminary data.</text>
</comment>